<keyword evidence="4" id="KW-0808">Transferase</keyword>
<keyword evidence="12" id="KW-1185">Reference proteome</keyword>
<evidence type="ECO:0000256" key="1">
    <source>
        <dbReference type="ARBA" id="ARBA00004323"/>
    </source>
</evidence>
<evidence type="ECO:0000256" key="7">
    <source>
        <dbReference type="ARBA" id="ARBA00023136"/>
    </source>
</evidence>
<keyword evidence="6 9" id="KW-1133">Transmembrane helix</keyword>
<dbReference type="PANTHER" id="PTHR20961:SF38">
    <property type="entry name" value="PROTEIN O-LINKED-MANNOSE BETA-1,4-N-ACETYLGLUCOSAMINYLTRANSFERASE 2"/>
    <property type="match status" value="1"/>
</dbReference>
<reference evidence="11" key="1">
    <citation type="submission" date="2020-02" db="EMBL/GenBank/DDBJ databases">
        <authorList>
            <person name="Scholz U."/>
            <person name="Mascher M."/>
            <person name="Fiebig A."/>
        </authorList>
    </citation>
    <scope>NUCLEOTIDE SEQUENCE</scope>
</reference>
<evidence type="ECO:0000256" key="9">
    <source>
        <dbReference type="SAM" id="Phobius"/>
    </source>
</evidence>
<gene>
    <name evidence="11" type="ORF">SI8410_09012349</name>
</gene>
<accession>A0A7I8KVM5</accession>
<evidence type="ECO:0000259" key="10">
    <source>
        <dbReference type="Pfam" id="PF04577"/>
    </source>
</evidence>
<keyword evidence="7 9" id="KW-0472">Membrane</keyword>
<dbReference type="Proteomes" id="UP000663760">
    <property type="component" value="Chromosome 9"/>
</dbReference>
<dbReference type="GO" id="GO:0016763">
    <property type="term" value="F:pentosyltransferase activity"/>
    <property type="evidence" value="ECO:0007669"/>
    <property type="project" value="UniProtKB-ARBA"/>
</dbReference>
<keyword evidence="8" id="KW-0325">Glycoprotein</keyword>
<name>A0A7I8KVM5_SPIIN</name>
<feature type="transmembrane region" description="Helical" evidence="9">
    <location>
        <begin position="16"/>
        <end position="37"/>
    </location>
</feature>
<evidence type="ECO:0000313" key="11">
    <source>
        <dbReference type="EMBL" id="CAA7401671.1"/>
    </source>
</evidence>
<evidence type="ECO:0000256" key="2">
    <source>
        <dbReference type="ARBA" id="ARBA00004881"/>
    </source>
</evidence>
<sequence length="467" mass="51820">MGKDRDSSTSFTFPSMYALLRGALLSIVLIFLIHVVLQIQTVRWYSPSPEPSPEWSVFTIWDWVKGGGSAASLAETTSRLRDAVVFLPLTDAKLTADGETYFMPALNDTYDGEEAQHLRFPSPASGGRLLCLSRNHTADGTKNSYALAWSDALPGGAALLPGLTFVSDIFYDYRNLWHGLGAVVPFVSWYRSSGCKPPARWLLYTRGELQKVMGPWVRAVTEAAMGQDVRIETIGDPSQPTCFEEAVVFRHNEGRMSMRKRGETYDMLRCKARALCNATSAGDDDERGGSPVVRMTVLMRTGTRSFKNESAVVEAFRRACAGFGECRLTVKLMSDTDVLVSPHGAQLTNMIFMDQNSSVMEFFPNGWLEMAGPGQYVYHWLAAKLGMRHRGAWRDPTGVACDLPKTDPRCFSLFYKDQLLGHNETHFINWTAAVLAQAREYKLSKVSAVEGGQTQQQRRSRGCPCGG</sequence>
<dbReference type="Pfam" id="PF04577">
    <property type="entry name" value="Glyco_transf_61"/>
    <property type="match status" value="1"/>
</dbReference>
<dbReference type="AlphaFoldDB" id="A0A7I8KVM5"/>
<keyword evidence="3" id="KW-0328">Glycosyltransferase</keyword>
<evidence type="ECO:0000256" key="4">
    <source>
        <dbReference type="ARBA" id="ARBA00022679"/>
    </source>
</evidence>
<organism evidence="11 12">
    <name type="scientific">Spirodela intermedia</name>
    <name type="common">Intermediate duckweed</name>
    <dbReference type="NCBI Taxonomy" id="51605"/>
    <lineage>
        <taxon>Eukaryota</taxon>
        <taxon>Viridiplantae</taxon>
        <taxon>Streptophyta</taxon>
        <taxon>Embryophyta</taxon>
        <taxon>Tracheophyta</taxon>
        <taxon>Spermatophyta</taxon>
        <taxon>Magnoliopsida</taxon>
        <taxon>Liliopsida</taxon>
        <taxon>Araceae</taxon>
        <taxon>Lemnoideae</taxon>
        <taxon>Spirodela</taxon>
    </lineage>
</organism>
<dbReference type="PANTHER" id="PTHR20961">
    <property type="entry name" value="GLYCOSYLTRANSFERASE"/>
    <property type="match status" value="1"/>
</dbReference>
<evidence type="ECO:0000256" key="6">
    <source>
        <dbReference type="ARBA" id="ARBA00022989"/>
    </source>
</evidence>
<proteinExistence type="predicted"/>
<dbReference type="InterPro" id="IPR049625">
    <property type="entry name" value="Glyco_transf_61_cat"/>
</dbReference>
<comment type="pathway">
    <text evidence="2">Glycan metabolism.</text>
</comment>
<comment type="subcellular location">
    <subcellularLocation>
        <location evidence="1">Golgi apparatus membrane</location>
        <topology evidence="1">Single-pass type II membrane protein</topology>
    </subcellularLocation>
</comment>
<dbReference type="EMBL" id="LR746272">
    <property type="protein sequence ID" value="CAA7401671.1"/>
    <property type="molecule type" value="Genomic_DNA"/>
</dbReference>
<evidence type="ECO:0000313" key="12">
    <source>
        <dbReference type="Proteomes" id="UP000663760"/>
    </source>
</evidence>
<feature type="domain" description="Glycosyltransferase 61 catalytic" evidence="10">
    <location>
        <begin position="242"/>
        <end position="360"/>
    </location>
</feature>
<protein>
    <recommendedName>
        <fullName evidence="10">Glycosyltransferase 61 catalytic domain-containing protein</fullName>
    </recommendedName>
</protein>
<keyword evidence="5 9" id="KW-0812">Transmembrane</keyword>
<evidence type="ECO:0000256" key="3">
    <source>
        <dbReference type="ARBA" id="ARBA00022676"/>
    </source>
</evidence>
<evidence type="ECO:0000256" key="8">
    <source>
        <dbReference type="ARBA" id="ARBA00023180"/>
    </source>
</evidence>
<dbReference type="InterPro" id="IPR007657">
    <property type="entry name" value="Glycosyltransferase_61"/>
</dbReference>
<dbReference type="GO" id="GO:0000139">
    <property type="term" value="C:Golgi membrane"/>
    <property type="evidence" value="ECO:0007669"/>
    <property type="project" value="UniProtKB-SubCell"/>
</dbReference>
<dbReference type="OrthoDB" id="529273at2759"/>
<evidence type="ECO:0000256" key="5">
    <source>
        <dbReference type="ARBA" id="ARBA00022692"/>
    </source>
</evidence>